<keyword evidence="10" id="KW-1185">Reference proteome</keyword>
<dbReference type="PROSITE" id="PS50240">
    <property type="entry name" value="TRYPSIN_DOM"/>
    <property type="match status" value="1"/>
</dbReference>
<reference evidence="11" key="1">
    <citation type="submission" date="2025-08" db="UniProtKB">
        <authorList>
            <consortium name="RefSeq"/>
        </authorList>
    </citation>
    <scope>IDENTIFICATION</scope>
</reference>
<dbReference type="Gene3D" id="2.40.10.10">
    <property type="entry name" value="Trypsin-like serine proteases"/>
    <property type="match status" value="2"/>
</dbReference>
<dbReference type="InParanoid" id="A0A1S3AMI1"/>
<organism evidence="10 11">
    <name type="scientific">Erinaceus europaeus</name>
    <name type="common">Western European hedgehog</name>
    <dbReference type="NCBI Taxonomy" id="9365"/>
    <lineage>
        <taxon>Eukaryota</taxon>
        <taxon>Metazoa</taxon>
        <taxon>Chordata</taxon>
        <taxon>Craniata</taxon>
        <taxon>Vertebrata</taxon>
        <taxon>Euteleostomi</taxon>
        <taxon>Mammalia</taxon>
        <taxon>Eutheria</taxon>
        <taxon>Laurasiatheria</taxon>
        <taxon>Eulipotyphla</taxon>
        <taxon>Erinaceidae</taxon>
        <taxon>Erinaceinae</taxon>
        <taxon>Erinaceus</taxon>
    </lineage>
</organism>
<dbReference type="GeneID" id="103126532"/>
<dbReference type="InterPro" id="IPR009003">
    <property type="entry name" value="Peptidase_S1_PA"/>
</dbReference>
<dbReference type="InterPro" id="IPR043504">
    <property type="entry name" value="Peptidase_S1_PA_chymotrypsin"/>
</dbReference>
<gene>
    <name evidence="11" type="primary">LOC103126532</name>
</gene>
<evidence type="ECO:0000256" key="4">
    <source>
        <dbReference type="ARBA" id="ARBA00022825"/>
    </source>
</evidence>
<dbReference type="GO" id="GO:0006508">
    <property type="term" value="P:proteolysis"/>
    <property type="evidence" value="ECO:0007669"/>
    <property type="project" value="UniProtKB-KW"/>
</dbReference>
<dbReference type="SUPFAM" id="SSF50494">
    <property type="entry name" value="Trypsin-like serine proteases"/>
    <property type="match status" value="1"/>
</dbReference>
<dbReference type="Proteomes" id="UP001652624">
    <property type="component" value="Chromosome 16"/>
</dbReference>
<name>A0A1S3AMI1_ERIEU</name>
<dbReference type="PRINTS" id="PR00722">
    <property type="entry name" value="CHYMOTRYPSIN"/>
</dbReference>
<evidence type="ECO:0000313" key="10">
    <source>
        <dbReference type="Proteomes" id="UP001652624"/>
    </source>
</evidence>
<keyword evidence="1 7" id="KW-0645">Protease</keyword>
<evidence type="ECO:0000256" key="1">
    <source>
        <dbReference type="ARBA" id="ARBA00022670"/>
    </source>
</evidence>
<evidence type="ECO:0000256" key="3">
    <source>
        <dbReference type="ARBA" id="ARBA00022801"/>
    </source>
</evidence>
<dbReference type="CDD" id="cd00190">
    <property type="entry name" value="Tryp_SPc"/>
    <property type="match status" value="1"/>
</dbReference>
<dbReference type="Pfam" id="PF00089">
    <property type="entry name" value="Trypsin"/>
    <property type="match status" value="1"/>
</dbReference>
<evidence type="ECO:0000256" key="5">
    <source>
        <dbReference type="ARBA" id="ARBA00023145"/>
    </source>
</evidence>
<dbReference type="InterPro" id="IPR033116">
    <property type="entry name" value="TRYPSIN_SER"/>
</dbReference>
<keyword evidence="3 7" id="KW-0378">Hydrolase</keyword>
<keyword evidence="4 7" id="KW-0720">Serine protease</keyword>
<dbReference type="PROSITE" id="PS00135">
    <property type="entry name" value="TRYPSIN_SER"/>
    <property type="match status" value="1"/>
</dbReference>
<protein>
    <submittedName>
        <fullName evidence="11">Mast cell protease 8-like</fullName>
    </submittedName>
</protein>
<dbReference type="RefSeq" id="XP_007537512.2">
    <property type="nucleotide sequence ID" value="XM_007537450.3"/>
</dbReference>
<dbReference type="PANTHER" id="PTHR24271">
    <property type="entry name" value="KALLIKREIN-RELATED"/>
    <property type="match status" value="1"/>
</dbReference>
<dbReference type="OrthoDB" id="5565075at2759"/>
<feature type="signal peptide" evidence="8">
    <location>
        <begin position="1"/>
        <end position="18"/>
    </location>
</feature>
<dbReference type="GO" id="GO:0004252">
    <property type="term" value="F:serine-type endopeptidase activity"/>
    <property type="evidence" value="ECO:0007669"/>
    <property type="project" value="InterPro"/>
</dbReference>
<evidence type="ECO:0000256" key="2">
    <source>
        <dbReference type="ARBA" id="ARBA00022729"/>
    </source>
</evidence>
<dbReference type="PANTHER" id="PTHR24271:SF22">
    <property type="entry name" value="MAST CELL PROTEASE 8"/>
    <property type="match status" value="1"/>
</dbReference>
<keyword evidence="6" id="KW-1015">Disulfide bond</keyword>
<dbReference type="FunFam" id="2.40.10.10:FF:000014">
    <property type="entry name" value="Complement factor D"/>
    <property type="match status" value="1"/>
</dbReference>
<dbReference type="InterPro" id="IPR001254">
    <property type="entry name" value="Trypsin_dom"/>
</dbReference>
<dbReference type="GO" id="GO:0005737">
    <property type="term" value="C:cytoplasm"/>
    <property type="evidence" value="ECO:0007669"/>
    <property type="project" value="TreeGrafter"/>
</dbReference>
<dbReference type="InterPro" id="IPR001314">
    <property type="entry name" value="Peptidase_S1A"/>
</dbReference>
<dbReference type="eggNOG" id="KOG3627">
    <property type="taxonomic scope" value="Eukaryota"/>
</dbReference>
<evidence type="ECO:0000313" key="11">
    <source>
        <dbReference type="RefSeq" id="XP_007537512.2"/>
    </source>
</evidence>
<keyword evidence="5" id="KW-0865">Zymogen</keyword>
<dbReference type="PROSITE" id="PS00134">
    <property type="entry name" value="TRYPSIN_HIS"/>
    <property type="match status" value="1"/>
</dbReference>
<evidence type="ECO:0000256" key="8">
    <source>
        <dbReference type="SAM" id="SignalP"/>
    </source>
</evidence>
<feature type="domain" description="Peptidase S1" evidence="9">
    <location>
        <begin position="16"/>
        <end position="245"/>
    </location>
</feature>
<evidence type="ECO:0000259" key="9">
    <source>
        <dbReference type="PROSITE" id="PS50240"/>
    </source>
</evidence>
<dbReference type="AlphaFoldDB" id="A0A1S3AMI1"/>
<proteinExistence type="predicted"/>
<sequence>MLLLLLFMASLLPCGADGGEISWGREATPHSRPYMASISHSHDGEVKRNCGGFLVREDFVLTAAHCRERNMSVTLGAHNLNKNEKNQQVIPVFQAFLHKSYSLLKRDNDIMLLKLRYKARLTSAVKLISLPSREDWEKPGQVCSVAGWGRTSNGRYPSKLREVELQVQAGEKCQRLFRYFNASTQLCVGSPGDRKCAGAGDSGGPLVCGNVAKGIVSYGLEEPERPPEVFTKVSSYLDWIDRIMNVS</sequence>
<dbReference type="SMART" id="SM00020">
    <property type="entry name" value="Tryp_SPc"/>
    <property type="match status" value="1"/>
</dbReference>
<dbReference type="STRING" id="9365.ENSEEUP00000006901"/>
<feature type="chain" id="PRO_5010200664" evidence="8">
    <location>
        <begin position="19"/>
        <end position="247"/>
    </location>
</feature>
<evidence type="ECO:0000256" key="7">
    <source>
        <dbReference type="RuleBase" id="RU363034"/>
    </source>
</evidence>
<evidence type="ECO:0000256" key="6">
    <source>
        <dbReference type="ARBA" id="ARBA00023157"/>
    </source>
</evidence>
<keyword evidence="2 8" id="KW-0732">Signal</keyword>
<accession>A0A1S3AMI1</accession>
<dbReference type="InterPro" id="IPR018114">
    <property type="entry name" value="TRYPSIN_HIS"/>
</dbReference>